<dbReference type="Pfam" id="PF05035">
    <property type="entry name" value="DGOK"/>
    <property type="match status" value="1"/>
</dbReference>
<dbReference type="SUPFAM" id="SSF53067">
    <property type="entry name" value="Actin-like ATPase domain"/>
    <property type="match status" value="1"/>
</dbReference>
<keyword evidence="3" id="KW-1185">Reference proteome</keyword>
<dbReference type="InterPro" id="IPR007729">
    <property type="entry name" value="DGOK"/>
</dbReference>
<dbReference type="Gene3D" id="3.30.420.300">
    <property type="entry name" value="2-keto-3-deoxy-galactonokinase, substrate binding domain"/>
    <property type="match status" value="1"/>
</dbReference>
<dbReference type="InterPro" id="IPR042257">
    <property type="entry name" value="DGOK_C"/>
</dbReference>
<name>A0ABT1CW88_9HYPH</name>
<gene>
    <name evidence="2" type="ORF">GTW23_19930</name>
</gene>
<organism evidence="2 3">
    <name type="scientific">Hoeflea alexandrii</name>
    <dbReference type="NCBI Taxonomy" id="288436"/>
    <lineage>
        <taxon>Bacteria</taxon>
        <taxon>Pseudomonadati</taxon>
        <taxon>Pseudomonadota</taxon>
        <taxon>Alphaproteobacteria</taxon>
        <taxon>Hyphomicrobiales</taxon>
        <taxon>Rhizobiaceae</taxon>
        <taxon>Hoeflea</taxon>
    </lineage>
</organism>
<dbReference type="InterPro" id="IPR043129">
    <property type="entry name" value="ATPase_NBD"/>
</dbReference>
<dbReference type="EMBL" id="JAAAML010000004">
    <property type="protein sequence ID" value="MCO6410457.1"/>
    <property type="molecule type" value="Genomic_DNA"/>
</dbReference>
<sequence>MPQTPDRAGRHGRALPVPGIQRLGDDHRAGPDRGRRHDVSTTPALVAVDWGTSSFRLWLMSLDGTVLAEHRSHEGMSEVAGRGFEAVLESHLGTLSAPGHLPVVICGMAGSRQGWVEAGYIDTPADVTTIGETATIVPGTARQIIIIPGLAVRSDAEPDVMRGEETQLLGAHFDMPGGERYCMPGTHSKWVSMDGSIVTGFETFMTGELFSVISGKTILKHSTGGDGNVDANDPAFLTGVRDGWTQPAKTTHHLFSIRAGQLLYDHQAGENRARLSGLLIGAEFAGAGIRGDEQIGLVASGALQRLYHAALAECGVQVRDIDADVAVRRGLLESWQRFSTTNGDVQSR</sequence>
<feature type="compositionally biased region" description="Basic and acidic residues" evidence="1">
    <location>
        <begin position="23"/>
        <end position="39"/>
    </location>
</feature>
<dbReference type="InterPro" id="IPR042258">
    <property type="entry name" value="DGOK_N"/>
</dbReference>
<proteinExistence type="predicted"/>
<evidence type="ECO:0000313" key="3">
    <source>
        <dbReference type="Proteomes" id="UP001320715"/>
    </source>
</evidence>
<comment type="caution">
    <text evidence="2">The sequence shown here is derived from an EMBL/GenBank/DDBJ whole genome shotgun (WGS) entry which is preliminary data.</text>
</comment>
<reference evidence="2 3" key="1">
    <citation type="submission" date="2020-01" db="EMBL/GenBank/DDBJ databases">
        <title>Genomes of bacteria type strains.</title>
        <authorList>
            <person name="Chen J."/>
            <person name="Zhu S."/>
            <person name="Yang J."/>
        </authorList>
    </citation>
    <scope>NUCLEOTIDE SEQUENCE [LARGE SCALE GENOMIC DNA]</scope>
    <source>
        <strain evidence="2 3">DSM 16655</strain>
    </source>
</reference>
<feature type="region of interest" description="Disordered" evidence="1">
    <location>
        <begin position="1"/>
        <end position="40"/>
    </location>
</feature>
<accession>A0ABT1CW88</accession>
<dbReference type="Proteomes" id="UP001320715">
    <property type="component" value="Unassembled WGS sequence"/>
</dbReference>
<protein>
    <submittedName>
        <fullName evidence="2">2-dehydro-3-deoxygalactonokinase</fullName>
    </submittedName>
</protein>
<evidence type="ECO:0000256" key="1">
    <source>
        <dbReference type="SAM" id="MobiDB-lite"/>
    </source>
</evidence>
<evidence type="ECO:0000313" key="2">
    <source>
        <dbReference type="EMBL" id="MCO6410457.1"/>
    </source>
</evidence>
<dbReference type="CDD" id="cd24012">
    <property type="entry name" value="ASKHA_NBD_KDGal-kinase"/>
    <property type="match status" value="1"/>
</dbReference>
<dbReference type="Gene3D" id="3.30.420.310">
    <property type="entry name" value="2-keto-3-deoxy-galactonokinase, C-terminal domain"/>
    <property type="match status" value="1"/>
</dbReference>